<reference evidence="2" key="1">
    <citation type="submission" date="2019-08" db="EMBL/GenBank/DDBJ databases">
        <authorList>
            <person name="Kucharzyk K."/>
            <person name="Murdoch R.W."/>
            <person name="Higgins S."/>
            <person name="Loffler F."/>
        </authorList>
    </citation>
    <scope>NUCLEOTIDE SEQUENCE</scope>
</reference>
<gene>
    <name evidence="2" type="ORF">SDC9_32685</name>
</gene>
<comment type="caution">
    <text evidence="2">The sequence shown here is derived from an EMBL/GenBank/DDBJ whole genome shotgun (WGS) entry which is preliminary data.</text>
</comment>
<sequence>MKPVRLTWEARLAVMLVAISICVYAIKFLFFGDNGESNTLSYIFNSLGFLPINILIVTLIINRLLTMRTKREQQEKTRMVIGLFFSEMGDALLRKMVLWDKAPEKLRESMQVTKTWSKNDYALAKRHASLFCTQTLPTPEDLIVIRELFMQKHDFLLRLIENPVLLEQNSVSKLLQDLFHLGEELASRKDILSLPASDLAHLTGDVNRVYCQLTSAWLGHMEYLSRNYPYLLSLSLRKSPFLVEDQVIVTE</sequence>
<evidence type="ECO:0000313" key="2">
    <source>
        <dbReference type="EMBL" id="MPL86700.1"/>
    </source>
</evidence>
<dbReference type="EMBL" id="VSSQ01000226">
    <property type="protein sequence ID" value="MPL86700.1"/>
    <property type="molecule type" value="Genomic_DNA"/>
</dbReference>
<evidence type="ECO:0000256" key="1">
    <source>
        <dbReference type="SAM" id="Phobius"/>
    </source>
</evidence>
<proteinExistence type="predicted"/>
<dbReference type="AlphaFoldDB" id="A0A644V5T8"/>
<feature type="transmembrane region" description="Helical" evidence="1">
    <location>
        <begin position="12"/>
        <end position="30"/>
    </location>
</feature>
<protein>
    <submittedName>
        <fullName evidence="2">Uncharacterized protein</fullName>
    </submittedName>
</protein>
<keyword evidence="1" id="KW-0812">Transmembrane</keyword>
<organism evidence="2">
    <name type="scientific">bioreactor metagenome</name>
    <dbReference type="NCBI Taxonomy" id="1076179"/>
    <lineage>
        <taxon>unclassified sequences</taxon>
        <taxon>metagenomes</taxon>
        <taxon>ecological metagenomes</taxon>
    </lineage>
</organism>
<keyword evidence="1" id="KW-1133">Transmembrane helix</keyword>
<keyword evidence="1" id="KW-0472">Membrane</keyword>
<name>A0A644V5T8_9ZZZZ</name>
<feature type="transmembrane region" description="Helical" evidence="1">
    <location>
        <begin position="42"/>
        <end position="61"/>
    </location>
</feature>
<accession>A0A644V5T8</accession>